<evidence type="ECO:0000313" key="2">
    <source>
        <dbReference type="EMBL" id="RKU48294.1"/>
    </source>
</evidence>
<protein>
    <submittedName>
        <fullName evidence="2">Uncharacterized protein</fullName>
    </submittedName>
</protein>
<keyword evidence="3" id="KW-1185">Reference proteome</keyword>
<dbReference type="AlphaFoldDB" id="A0A420YK92"/>
<evidence type="ECO:0000313" key="3">
    <source>
        <dbReference type="Proteomes" id="UP000275385"/>
    </source>
</evidence>
<organism evidence="2 3">
    <name type="scientific">Coniochaeta pulveracea</name>
    <dbReference type="NCBI Taxonomy" id="177199"/>
    <lineage>
        <taxon>Eukaryota</taxon>
        <taxon>Fungi</taxon>
        <taxon>Dikarya</taxon>
        <taxon>Ascomycota</taxon>
        <taxon>Pezizomycotina</taxon>
        <taxon>Sordariomycetes</taxon>
        <taxon>Sordariomycetidae</taxon>
        <taxon>Coniochaetales</taxon>
        <taxon>Coniochaetaceae</taxon>
        <taxon>Coniochaeta</taxon>
    </lineage>
</organism>
<accession>A0A420YK92</accession>
<comment type="caution">
    <text evidence="2">The sequence shown here is derived from an EMBL/GenBank/DDBJ whole genome shotgun (WGS) entry which is preliminary data.</text>
</comment>
<proteinExistence type="predicted"/>
<gene>
    <name evidence="2" type="ORF">DL546_007533</name>
</gene>
<dbReference type="Proteomes" id="UP000275385">
    <property type="component" value="Unassembled WGS sequence"/>
</dbReference>
<feature type="region of interest" description="Disordered" evidence="1">
    <location>
        <begin position="1"/>
        <end position="21"/>
    </location>
</feature>
<sequence length="201" mass="23052">MDRLLDRDYHPSYDEGDPGLITSESREDSYAVRSLAKFEQFGWRWWLLHPYFQVYIRESSDTARLQTSNDGLNSIGGFCLNRGTQSALVLLNGLTTFPQQNIPLCDRNLRDPRLRQAGKPERTSRRKLMKRLPSQAKHAPQIPAYYKARLSMKHFQPLTQVSLRGLLHTDDAPEGNVVEDVAHREKAALGHTGRDNCRPDH</sequence>
<feature type="compositionally biased region" description="Basic and acidic residues" evidence="1">
    <location>
        <begin position="1"/>
        <end position="13"/>
    </location>
</feature>
<evidence type="ECO:0000256" key="1">
    <source>
        <dbReference type="SAM" id="MobiDB-lite"/>
    </source>
</evidence>
<name>A0A420YK92_9PEZI</name>
<dbReference type="EMBL" id="QVQW01000005">
    <property type="protein sequence ID" value="RKU48294.1"/>
    <property type="molecule type" value="Genomic_DNA"/>
</dbReference>
<reference evidence="2 3" key="1">
    <citation type="submission" date="2018-08" db="EMBL/GenBank/DDBJ databases">
        <title>Draft genome of the lignicolous fungus Coniochaeta pulveracea.</title>
        <authorList>
            <person name="Borstlap C.J."/>
            <person name="De Witt R.N."/>
            <person name="Botha A."/>
            <person name="Volschenk H."/>
        </authorList>
    </citation>
    <scope>NUCLEOTIDE SEQUENCE [LARGE SCALE GENOMIC DNA]</scope>
    <source>
        <strain evidence="2 3">CAB683</strain>
    </source>
</reference>